<gene>
    <name evidence="3" type="ordered locus">OB2955</name>
</gene>
<dbReference type="Proteomes" id="UP000000822">
    <property type="component" value="Chromosome"/>
</dbReference>
<protein>
    <recommendedName>
        <fullName evidence="5">DNA-directed RNA polymerase subunit beta</fullName>
    </recommendedName>
</protein>
<reference evidence="3 4" key="1">
    <citation type="journal article" date="2001" name="FEMS Microbiol. Lett.">
        <title>Oceanobacillus iheyensis gen. nov., sp. nov., a deep-sea extremely halotolerant and alkaliphilic species isolated from a depth of 1050 m on the Iheya Ridge.</title>
        <authorList>
            <person name="Lu J."/>
            <person name="Nogi Y."/>
            <person name="Takami H."/>
        </authorList>
    </citation>
    <scope>NUCLEOTIDE SEQUENCE [LARGE SCALE GENOMIC DNA]</scope>
    <source>
        <strain evidence="4">DSM 14371 / CIP 107618 / JCM 11309 / KCTC 3954 / HTE831</strain>
    </source>
</reference>
<accession>Q8EMA2</accession>
<feature type="transmembrane region" description="Helical" evidence="2">
    <location>
        <begin position="62"/>
        <end position="88"/>
    </location>
</feature>
<reference evidence="3 4" key="2">
    <citation type="journal article" date="2002" name="Nucleic Acids Res.">
        <title>Genome sequence of Oceanobacillus iheyensis isolated from the Iheya Ridge and its unexpected adaptive capabilities to extreme environments.</title>
        <authorList>
            <person name="Takami H."/>
            <person name="Takaki Y."/>
            <person name="Uchiyama I."/>
        </authorList>
    </citation>
    <scope>NUCLEOTIDE SEQUENCE [LARGE SCALE GENOMIC DNA]</scope>
    <source>
        <strain evidence="4">DSM 14371 / CIP 107618 / JCM 11309 / KCTC 3954 / HTE831</strain>
    </source>
</reference>
<feature type="region of interest" description="Disordered" evidence="1">
    <location>
        <begin position="1"/>
        <end position="51"/>
    </location>
</feature>
<organism evidence="3 4">
    <name type="scientific">Oceanobacillus iheyensis (strain DSM 14371 / CIP 107618 / JCM 11309 / KCTC 3954 / HTE831)</name>
    <dbReference type="NCBI Taxonomy" id="221109"/>
    <lineage>
        <taxon>Bacteria</taxon>
        <taxon>Bacillati</taxon>
        <taxon>Bacillota</taxon>
        <taxon>Bacilli</taxon>
        <taxon>Bacillales</taxon>
        <taxon>Bacillaceae</taxon>
        <taxon>Oceanobacillus</taxon>
    </lineage>
</organism>
<evidence type="ECO:0008006" key="5">
    <source>
        <dbReference type="Google" id="ProtNLM"/>
    </source>
</evidence>
<sequence length="113" mass="13040">MSTNETEKQQKRRAKNEKAATSSEAQVAQNKEKNQDTRKKQKKLQKKEKRDAKFPRIRVFPIWLRIIVISIFCVSALVIGLMVGYGVIGDGPPTEVLKKETWQHIIDIVYKSE</sequence>
<dbReference type="KEGG" id="oih:OB2955"/>
<dbReference type="EMBL" id="BA000028">
    <property type="protein sequence ID" value="BAC14911.1"/>
    <property type="molecule type" value="Genomic_DNA"/>
</dbReference>
<evidence type="ECO:0000313" key="3">
    <source>
        <dbReference type="EMBL" id="BAC14911.1"/>
    </source>
</evidence>
<keyword evidence="2" id="KW-0472">Membrane</keyword>
<name>Q8EMA2_OCEIH</name>
<feature type="compositionally biased region" description="Polar residues" evidence="1">
    <location>
        <begin position="19"/>
        <end position="29"/>
    </location>
</feature>
<dbReference type="OrthoDB" id="2300232at2"/>
<keyword evidence="2" id="KW-0812">Transmembrane</keyword>
<dbReference type="AlphaFoldDB" id="Q8EMA2"/>
<evidence type="ECO:0000256" key="2">
    <source>
        <dbReference type="SAM" id="Phobius"/>
    </source>
</evidence>
<dbReference type="RefSeq" id="WP_011067352.1">
    <property type="nucleotide sequence ID" value="NC_004193.1"/>
</dbReference>
<proteinExistence type="predicted"/>
<dbReference type="eggNOG" id="ENOG5033DQZ">
    <property type="taxonomic scope" value="Bacteria"/>
</dbReference>
<keyword evidence="2" id="KW-1133">Transmembrane helix</keyword>
<dbReference type="InterPro" id="IPR024596">
    <property type="entry name" value="RNApol_su_b/EpuA"/>
</dbReference>
<evidence type="ECO:0000313" key="4">
    <source>
        <dbReference type="Proteomes" id="UP000000822"/>
    </source>
</evidence>
<dbReference type="Pfam" id="PF11772">
    <property type="entry name" value="EpuA"/>
    <property type="match status" value="1"/>
</dbReference>
<dbReference type="STRING" id="221109.gene:10735207"/>
<dbReference type="HOGENOM" id="CLU_151134_0_0_9"/>
<evidence type="ECO:0000256" key="1">
    <source>
        <dbReference type="SAM" id="MobiDB-lite"/>
    </source>
</evidence>
<keyword evidence="4" id="KW-1185">Reference proteome</keyword>